<evidence type="ECO:0000256" key="7">
    <source>
        <dbReference type="SAM" id="MobiDB-lite"/>
    </source>
</evidence>
<name>A0AAN9TX58_9HEMI</name>
<evidence type="ECO:0000256" key="1">
    <source>
        <dbReference type="ARBA" id="ARBA00010592"/>
    </source>
</evidence>
<dbReference type="AlphaFoldDB" id="A0AAN9TX58"/>
<dbReference type="GO" id="GO:0022625">
    <property type="term" value="C:cytosolic large ribosomal subunit"/>
    <property type="evidence" value="ECO:0007669"/>
    <property type="project" value="TreeGrafter"/>
</dbReference>
<comment type="similarity">
    <text evidence="1">Belongs to the eukaryotic ribosomal protein eL6 family.</text>
</comment>
<evidence type="ECO:0000256" key="2">
    <source>
        <dbReference type="ARBA" id="ARBA00022980"/>
    </source>
</evidence>
<accession>A0AAN9TX58</accession>
<evidence type="ECO:0000313" key="8">
    <source>
        <dbReference type="EMBL" id="KAK7604756.1"/>
    </source>
</evidence>
<dbReference type="Gene3D" id="2.30.30.30">
    <property type="match status" value="1"/>
</dbReference>
<dbReference type="SUPFAM" id="SSF50104">
    <property type="entry name" value="Translation proteins SH3-like domain"/>
    <property type="match status" value="1"/>
</dbReference>
<dbReference type="InterPro" id="IPR041997">
    <property type="entry name" value="Ribosomal_eL6_KOW"/>
</dbReference>
<reference evidence="8 9" key="1">
    <citation type="submission" date="2024-03" db="EMBL/GenBank/DDBJ databases">
        <title>Adaptation during the transition from Ophiocordyceps entomopathogen to insect associate is accompanied by gene loss and intensified selection.</title>
        <authorList>
            <person name="Ward C.M."/>
            <person name="Onetto C.A."/>
            <person name="Borneman A.R."/>
        </authorList>
    </citation>
    <scope>NUCLEOTIDE SEQUENCE [LARGE SCALE GENOMIC DNA]</scope>
    <source>
        <strain evidence="8">AWRI1</strain>
        <tissue evidence="8">Single Adult Female</tissue>
    </source>
</reference>
<evidence type="ECO:0000256" key="3">
    <source>
        <dbReference type="ARBA" id="ARBA00023274"/>
    </source>
</evidence>
<evidence type="ECO:0000256" key="5">
    <source>
        <dbReference type="ARBA" id="ARBA00035351"/>
    </source>
</evidence>
<proteinExistence type="inferred from homology"/>
<dbReference type="Proteomes" id="UP001367676">
    <property type="component" value="Unassembled WGS sequence"/>
</dbReference>
<dbReference type="Pfam" id="PF01159">
    <property type="entry name" value="Ribosomal_L6e"/>
    <property type="match status" value="1"/>
</dbReference>
<dbReference type="CDD" id="cd13156">
    <property type="entry name" value="KOW_RPL6"/>
    <property type="match status" value="1"/>
</dbReference>
<protein>
    <recommendedName>
        <fullName evidence="4">Large ribosomal subunit protein eL6</fullName>
    </recommendedName>
    <alternativeName>
        <fullName evidence="5">60S ribosomal protein L6</fullName>
    </alternativeName>
</protein>
<keyword evidence="2" id="KW-0689">Ribosomal protein</keyword>
<comment type="subunit">
    <text evidence="6">Component of the large ribosomal subunit. May bind IPO9 with low affinity.</text>
</comment>
<dbReference type="InterPro" id="IPR008991">
    <property type="entry name" value="Translation_prot_SH3-like_sf"/>
</dbReference>
<gene>
    <name evidence="8" type="ORF">V9T40_005942</name>
</gene>
<dbReference type="GO" id="GO:0003735">
    <property type="term" value="F:structural constituent of ribosome"/>
    <property type="evidence" value="ECO:0007669"/>
    <property type="project" value="InterPro"/>
</dbReference>
<dbReference type="GO" id="GO:0000027">
    <property type="term" value="P:ribosomal large subunit assembly"/>
    <property type="evidence" value="ECO:0007669"/>
    <property type="project" value="TreeGrafter"/>
</dbReference>
<organism evidence="8 9">
    <name type="scientific">Parthenolecanium corni</name>
    <dbReference type="NCBI Taxonomy" id="536013"/>
    <lineage>
        <taxon>Eukaryota</taxon>
        <taxon>Metazoa</taxon>
        <taxon>Ecdysozoa</taxon>
        <taxon>Arthropoda</taxon>
        <taxon>Hexapoda</taxon>
        <taxon>Insecta</taxon>
        <taxon>Pterygota</taxon>
        <taxon>Neoptera</taxon>
        <taxon>Paraneoptera</taxon>
        <taxon>Hemiptera</taxon>
        <taxon>Sternorrhyncha</taxon>
        <taxon>Coccoidea</taxon>
        <taxon>Coccidae</taxon>
        <taxon>Parthenolecanium</taxon>
    </lineage>
</organism>
<evidence type="ECO:0000256" key="4">
    <source>
        <dbReference type="ARBA" id="ARBA00035233"/>
    </source>
</evidence>
<evidence type="ECO:0000256" key="6">
    <source>
        <dbReference type="ARBA" id="ARBA00046388"/>
    </source>
</evidence>
<comment type="caution">
    <text evidence="8">The sequence shown here is derived from an EMBL/GenBank/DDBJ whole genome shotgun (WGS) entry which is preliminary data.</text>
</comment>
<dbReference type="InterPro" id="IPR000915">
    <property type="entry name" value="60S_ribosomal_eL6"/>
</dbReference>
<dbReference type="EMBL" id="JBBCAQ010000003">
    <property type="protein sequence ID" value="KAK7604756.1"/>
    <property type="molecule type" value="Genomic_DNA"/>
</dbReference>
<dbReference type="GO" id="GO:0002181">
    <property type="term" value="P:cytoplasmic translation"/>
    <property type="evidence" value="ECO:0007669"/>
    <property type="project" value="TreeGrafter"/>
</dbReference>
<keyword evidence="3" id="KW-0687">Ribonucleoprotein</keyword>
<dbReference type="PANTHER" id="PTHR10715:SF0">
    <property type="entry name" value="LARGE RIBOSOMAL SUBUNIT PROTEIN EL6"/>
    <property type="match status" value="1"/>
</dbReference>
<dbReference type="InterPro" id="IPR014722">
    <property type="entry name" value="Rib_uL2_dom2"/>
</dbReference>
<feature type="compositionally biased region" description="Basic and acidic residues" evidence="7">
    <location>
        <begin position="1"/>
        <end position="11"/>
    </location>
</feature>
<feature type="region of interest" description="Disordered" evidence="7">
    <location>
        <begin position="1"/>
        <end position="30"/>
    </location>
</feature>
<evidence type="ECO:0000313" key="9">
    <source>
        <dbReference type="Proteomes" id="UP001367676"/>
    </source>
</evidence>
<dbReference type="PANTHER" id="PTHR10715">
    <property type="entry name" value="60S RIBOSOMAL PROTEIN L6"/>
    <property type="match status" value="1"/>
</dbReference>
<keyword evidence="9" id="KW-1185">Reference proteome</keyword>
<dbReference type="GO" id="GO:0003723">
    <property type="term" value="F:RNA binding"/>
    <property type="evidence" value="ECO:0007669"/>
    <property type="project" value="TreeGrafter"/>
</dbReference>
<sequence>MVEKKPVKEAKPAGASKAGTAKEGAAPKSKSLAHGKVLFQAFKWRGKWRFINKADAEKARKKRLATLAKLKSEGKKIVPKVIKKKRPPIVEKPIKGEKNGETRQIHLKRKSHYPSEKRPKSHFPRGYYRLQKHSFRSSLTPGAILILLAGVNKGKRVVLLKNLESGLLLVTGPFLLNGVPLRRVQPCHVIATKTKLDLTSVKLPEKVKDKLFKRVVEKRKVKKGEKTVFIPKKKSYQPNTERKELQKIVDKQVLDVIKKHPDKKPLLAYLSAMFGLKNNQYPHRLQF</sequence>